<protein>
    <submittedName>
        <fullName evidence="1">Uncharacterized protein</fullName>
    </submittedName>
</protein>
<dbReference type="EMBL" id="JAPFFI010000024">
    <property type="protein sequence ID" value="KAJ6311304.1"/>
    <property type="molecule type" value="Genomic_DNA"/>
</dbReference>
<gene>
    <name evidence="1" type="ORF">OIU77_013137</name>
</gene>
<dbReference type="Proteomes" id="UP001141253">
    <property type="component" value="Chromosome 10"/>
</dbReference>
<reference evidence="1" key="2">
    <citation type="journal article" date="2023" name="Int. J. Mol. Sci.">
        <title>De Novo Assembly and Annotation of 11 Diverse Shrub Willow (Salix) Genomes Reveals Novel Gene Organization in Sex-Linked Regions.</title>
        <authorList>
            <person name="Hyden B."/>
            <person name="Feng K."/>
            <person name="Yates T.B."/>
            <person name="Jawdy S."/>
            <person name="Cereghino C."/>
            <person name="Smart L.B."/>
            <person name="Muchero W."/>
        </authorList>
    </citation>
    <scope>NUCLEOTIDE SEQUENCE</scope>
    <source>
        <tissue evidence="1">Shoot tip</tissue>
    </source>
</reference>
<keyword evidence="2" id="KW-1185">Reference proteome</keyword>
<sequence>MKGMLKGKMMKKLKSIKPIGYLKETRVLQVNAADGFIETFIRKPILKAQTPEVMLCKEVEQEKVKDCSFVVNQEPDVIDVNDLMRDLEEEEEEEEDMEVDDDKENVGPVVKARVDLFGG</sequence>
<evidence type="ECO:0000313" key="1">
    <source>
        <dbReference type="EMBL" id="KAJ6311304.1"/>
    </source>
</evidence>
<reference evidence="1" key="1">
    <citation type="submission" date="2022-10" db="EMBL/GenBank/DDBJ databases">
        <authorList>
            <person name="Hyden B.L."/>
            <person name="Feng K."/>
            <person name="Yates T."/>
            <person name="Jawdy S."/>
            <person name="Smart L.B."/>
            <person name="Muchero W."/>
        </authorList>
    </citation>
    <scope>NUCLEOTIDE SEQUENCE</scope>
    <source>
        <tissue evidence="1">Shoot tip</tissue>
    </source>
</reference>
<organism evidence="1 2">
    <name type="scientific">Salix suchowensis</name>
    <dbReference type="NCBI Taxonomy" id="1278906"/>
    <lineage>
        <taxon>Eukaryota</taxon>
        <taxon>Viridiplantae</taxon>
        <taxon>Streptophyta</taxon>
        <taxon>Embryophyta</taxon>
        <taxon>Tracheophyta</taxon>
        <taxon>Spermatophyta</taxon>
        <taxon>Magnoliopsida</taxon>
        <taxon>eudicotyledons</taxon>
        <taxon>Gunneridae</taxon>
        <taxon>Pentapetalae</taxon>
        <taxon>rosids</taxon>
        <taxon>fabids</taxon>
        <taxon>Malpighiales</taxon>
        <taxon>Salicaceae</taxon>
        <taxon>Saliceae</taxon>
        <taxon>Salix</taxon>
    </lineage>
</organism>
<accession>A0ABQ8ZSZ9</accession>
<comment type="caution">
    <text evidence="1">The sequence shown here is derived from an EMBL/GenBank/DDBJ whole genome shotgun (WGS) entry which is preliminary data.</text>
</comment>
<evidence type="ECO:0000313" key="2">
    <source>
        <dbReference type="Proteomes" id="UP001141253"/>
    </source>
</evidence>
<proteinExistence type="predicted"/>
<name>A0ABQ8ZSZ9_9ROSI</name>